<dbReference type="InterPro" id="IPR019888">
    <property type="entry name" value="Tscrpt_reg_AsnC-like"/>
</dbReference>
<proteinExistence type="predicted"/>
<dbReference type="RefSeq" id="WP_160774494.1">
    <property type="nucleotide sequence ID" value="NZ_WUMV01000002.1"/>
</dbReference>
<dbReference type="InterPro" id="IPR011008">
    <property type="entry name" value="Dimeric_a/b-barrel"/>
</dbReference>
<dbReference type="Pfam" id="PF01037">
    <property type="entry name" value="AsnC_trans_reg"/>
    <property type="match status" value="1"/>
</dbReference>
<organism evidence="5 6">
    <name type="scientific">Stappia sediminis</name>
    <dbReference type="NCBI Taxonomy" id="2692190"/>
    <lineage>
        <taxon>Bacteria</taxon>
        <taxon>Pseudomonadati</taxon>
        <taxon>Pseudomonadota</taxon>
        <taxon>Alphaproteobacteria</taxon>
        <taxon>Hyphomicrobiales</taxon>
        <taxon>Stappiaceae</taxon>
        <taxon>Stappia</taxon>
    </lineage>
</organism>
<sequence length="140" mass="15780">MDDIDRKLVALLRHDARLPIASLATELEVSRATVRSRIDRLVQNRVILGFTVNLGVDASANRIRAVMMIAVEGHRTEAIIKRLYGFLEIRTLHTTNGRWDVVAEIETDTLEAFDKLLTTIRQLDGIASTETSILLSSRKR</sequence>
<dbReference type="PANTHER" id="PTHR30154:SF34">
    <property type="entry name" value="TRANSCRIPTIONAL REGULATOR AZLB"/>
    <property type="match status" value="1"/>
</dbReference>
<evidence type="ECO:0000313" key="5">
    <source>
        <dbReference type="EMBL" id="MXN64249.1"/>
    </source>
</evidence>
<dbReference type="InterPro" id="IPR000485">
    <property type="entry name" value="AsnC-type_HTH_dom"/>
</dbReference>
<gene>
    <name evidence="5" type="ORF">GR183_04985</name>
</gene>
<evidence type="ECO:0000256" key="2">
    <source>
        <dbReference type="ARBA" id="ARBA00023125"/>
    </source>
</evidence>
<dbReference type="InterPro" id="IPR036390">
    <property type="entry name" value="WH_DNA-bd_sf"/>
</dbReference>
<protein>
    <submittedName>
        <fullName evidence="5">AsnC family transcriptional regulator</fullName>
    </submittedName>
</protein>
<feature type="domain" description="HTH asnC-type" evidence="4">
    <location>
        <begin position="1"/>
        <end position="75"/>
    </location>
</feature>
<keyword evidence="3" id="KW-0804">Transcription</keyword>
<dbReference type="Pfam" id="PF13404">
    <property type="entry name" value="HTH_AsnC-type"/>
    <property type="match status" value="1"/>
</dbReference>
<dbReference type="SMART" id="SM00344">
    <property type="entry name" value="HTH_ASNC"/>
    <property type="match status" value="1"/>
</dbReference>
<dbReference type="AlphaFoldDB" id="A0A7X3LSF6"/>
<keyword evidence="2" id="KW-0238">DNA-binding</keyword>
<dbReference type="GO" id="GO:0005829">
    <property type="term" value="C:cytosol"/>
    <property type="evidence" value="ECO:0007669"/>
    <property type="project" value="TreeGrafter"/>
</dbReference>
<evidence type="ECO:0000313" key="6">
    <source>
        <dbReference type="Proteomes" id="UP000433101"/>
    </source>
</evidence>
<evidence type="ECO:0000256" key="1">
    <source>
        <dbReference type="ARBA" id="ARBA00023015"/>
    </source>
</evidence>
<dbReference type="SUPFAM" id="SSF46785">
    <property type="entry name" value="Winged helix' DNA-binding domain"/>
    <property type="match status" value="1"/>
</dbReference>
<evidence type="ECO:0000259" key="4">
    <source>
        <dbReference type="PROSITE" id="PS50956"/>
    </source>
</evidence>
<name>A0A7X3LSF6_9HYPH</name>
<keyword evidence="1" id="KW-0805">Transcription regulation</keyword>
<dbReference type="EMBL" id="WUMV01000002">
    <property type="protein sequence ID" value="MXN64249.1"/>
    <property type="molecule type" value="Genomic_DNA"/>
</dbReference>
<reference evidence="5 6" key="1">
    <citation type="submission" date="2019-12" db="EMBL/GenBank/DDBJ databases">
        <authorList>
            <person name="Li M."/>
        </authorList>
    </citation>
    <scope>NUCLEOTIDE SEQUENCE [LARGE SCALE GENOMIC DNA]</scope>
    <source>
        <strain evidence="5 6">GBMRC 2046</strain>
    </source>
</reference>
<dbReference type="InterPro" id="IPR036388">
    <property type="entry name" value="WH-like_DNA-bd_sf"/>
</dbReference>
<comment type="caution">
    <text evidence="5">The sequence shown here is derived from an EMBL/GenBank/DDBJ whole genome shotgun (WGS) entry which is preliminary data.</text>
</comment>
<dbReference type="GO" id="GO:0043200">
    <property type="term" value="P:response to amino acid"/>
    <property type="evidence" value="ECO:0007669"/>
    <property type="project" value="TreeGrafter"/>
</dbReference>
<dbReference type="Gene3D" id="1.10.10.10">
    <property type="entry name" value="Winged helix-like DNA-binding domain superfamily/Winged helix DNA-binding domain"/>
    <property type="match status" value="1"/>
</dbReference>
<evidence type="ECO:0000256" key="3">
    <source>
        <dbReference type="ARBA" id="ARBA00023163"/>
    </source>
</evidence>
<dbReference type="Gene3D" id="3.30.70.920">
    <property type="match status" value="1"/>
</dbReference>
<dbReference type="GO" id="GO:0043565">
    <property type="term" value="F:sequence-specific DNA binding"/>
    <property type="evidence" value="ECO:0007669"/>
    <property type="project" value="InterPro"/>
</dbReference>
<dbReference type="PRINTS" id="PR00033">
    <property type="entry name" value="HTHASNC"/>
</dbReference>
<dbReference type="Proteomes" id="UP000433101">
    <property type="component" value="Unassembled WGS sequence"/>
</dbReference>
<dbReference type="PANTHER" id="PTHR30154">
    <property type="entry name" value="LEUCINE-RESPONSIVE REGULATORY PROTEIN"/>
    <property type="match status" value="1"/>
</dbReference>
<keyword evidence="6" id="KW-1185">Reference proteome</keyword>
<dbReference type="InterPro" id="IPR019887">
    <property type="entry name" value="Tscrpt_reg_AsnC/Lrp_C"/>
</dbReference>
<dbReference type="PROSITE" id="PS50956">
    <property type="entry name" value="HTH_ASNC_2"/>
    <property type="match status" value="1"/>
</dbReference>
<dbReference type="SUPFAM" id="SSF54909">
    <property type="entry name" value="Dimeric alpha+beta barrel"/>
    <property type="match status" value="1"/>
</dbReference>
<accession>A0A7X3LSF6</accession>